<feature type="DNA-binding region" description="OmpR/PhoB-type" evidence="3">
    <location>
        <begin position="38"/>
        <end position="135"/>
    </location>
</feature>
<dbReference type="Proteomes" id="UP001627408">
    <property type="component" value="Unassembled WGS sequence"/>
</dbReference>
<dbReference type="EMBL" id="JBHDIY010000002">
    <property type="protein sequence ID" value="MFL4471831.1"/>
    <property type="molecule type" value="Genomic_DNA"/>
</dbReference>
<dbReference type="SUPFAM" id="SSF48452">
    <property type="entry name" value="TPR-like"/>
    <property type="match status" value="1"/>
</dbReference>
<dbReference type="SMART" id="SM00028">
    <property type="entry name" value="TPR"/>
    <property type="match status" value="3"/>
</dbReference>
<name>A0ABW8UXQ0_9RHOB</name>
<dbReference type="Gene3D" id="1.10.10.10">
    <property type="entry name" value="Winged helix-like DNA-binding domain superfamily/Winged helix DNA-binding domain"/>
    <property type="match status" value="1"/>
</dbReference>
<evidence type="ECO:0000256" key="3">
    <source>
        <dbReference type="PROSITE-ProRule" id="PRU01091"/>
    </source>
</evidence>
<dbReference type="PANTHER" id="PTHR12558">
    <property type="entry name" value="CELL DIVISION CYCLE 16,23,27"/>
    <property type="match status" value="1"/>
</dbReference>
<keyword evidence="4" id="KW-0472">Membrane</keyword>
<dbReference type="SMART" id="SM00862">
    <property type="entry name" value="Trans_reg_C"/>
    <property type="match status" value="1"/>
</dbReference>
<evidence type="ECO:0000313" key="7">
    <source>
        <dbReference type="Proteomes" id="UP001627408"/>
    </source>
</evidence>
<keyword evidence="4" id="KW-0812">Transmembrane</keyword>
<dbReference type="SUPFAM" id="SSF46894">
    <property type="entry name" value="C-terminal effector domain of the bipartite response regulators"/>
    <property type="match status" value="1"/>
</dbReference>
<evidence type="ECO:0000259" key="5">
    <source>
        <dbReference type="PROSITE" id="PS51755"/>
    </source>
</evidence>
<proteinExistence type="predicted"/>
<gene>
    <name evidence="6" type="ORF">ACERZ8_18820</name>
</gene>
<evidence type="ECO:0000256" key="1">
    <source>
        <dbReference type="ARBA" id="ARBA00023125"/>
    </source>
</evidence>
<dbReference type="InterPro" id="IPR001867">
    <property type="entry name" value="OmpR/PhoB-type_DNA-bd"/>
</dbReference>
<keyword evidence="1 3" id="KW-0238">DNA-binding</keyword>
<dbReference type="Pfam" id="PF14559">
    <property type="entry name" value="TPR_19"/>
    <property type="match status" value="1"/>
</dbReference>
<feature type="domain" description="OmpR/PhoB-type" evidence="5">
    <location>
        <begin position="38"/>
        <end position="135"/>
    </location>
</feature>
<dbReference type="PROSITE" id="PS51755">
    <property type="entry name" value="OMPR_PHOB"/>
    <property type="match status" value="1"/>
</dbReference>
<organism evidence="6 7">
    <name type="scientific">Tateyamaria armeniaca</name>
    <dbReference type="NCBI Taxonomy" id="2518930"/>
    <lineage>
        <taxon>Bacteria</taxon>
        <taxon>Pseudomonadati</taxon>
        <taxon>Pseudomonadota</taxon>
        <taxon>Alphaproteobacteria</taxon>
        <taxon>Rhodobacterales</taxon>
        <taxon>Roseobacteraceae</taxon>
        <taxon>Tateyamaria</taxon>
    </lineage>
</organism>
<feature type="transmembrane region" description="Helical" evidence="4">
    <location>
        <begin position="160"/>
        <end position="180"/>
    </location>
</feature>
<dbReference type="InterPro" id="IPR016032">
    <property type="entry name" value="Sig_transdc_resp-reg_C-effctor"/>
</dbReference>
<dbReference type="Pfam" id="PF00486">
    <property type="entry name" value="Trans_reg_C"/>
    <property type="match status" value="1"/>
</dbReference>
<keyword evidence="4" id="KW-1133">Transmembrane helix</keyword>
<dbReference type="PANTHER" id="PTHR12558:SF13">
    <property type="entry name" value="CELL DIVISION CYCLE PROTEIN 27 HOMOLOG"/>
    <property type="match status" value="1"/>
</dbReference>
<evidence type="ECO:0000313" key="6">
    <source>
        <dbReference type="EMBL" id="MFL4471831.1"/>
    </source>
</evidence>
<feature type="repeat" description="TPR" evidence="2">
    <location>
        <begin position="421"/>
        <end position="454"/>
    </location>
</feature>
<dbReference type="Gene3D" id="3.40.50.10070">
    <property type="entry name" value="TolB, N-terminal domain"/>
    <property type="match status" value="1"/>
</dbReference>
<dbReference type="InterPro" id="IPR036388">
    <property type="entry name" value="WH-like_DNA-bd_sf"/>
</dbReference>
<dbReference type="Gene3D" id="1.25.40.10">
    <property type="entry name" value="Tetratricopeptide repeat domain"/>
    <property type="match status" value="1"/>
</dbReference>
<dbReference type="CDD" id="cd00383">
    <property type="entry name" value="trans_reg_C"/>
    <property type="match status" value="1"/>
</dbReference>
<dbReference type="InterPro" id="IPR019734">
    <property type="entry name" value="TPR_rpt"/>
</dbReference>
<keyword evidence="2" id="KW-0802">TPR repeat</keyword>
<protein>
    <submittedName>
        <fullName evidence="6">Winged helix-turn-helix domain-containing protein</fullName>
    </submittedName>
</protein>
<dbReference type="InterPro" id="IPR011990">
    <property type="entry name" value="TPR-like_helical_dom_sf"/>
</dbReference>
<accession>A0ABW8UXQ0</accession>
<evidence type="ECO:0000256" key="2">
    <source>
        <dbReference type="PROSITE-ProRule" id="PRU00339"/>
    </source>
</evidence>
<evidence type="ECO:0000256" key="4">
    <source>
        <dbReference type="SAM" id="Phobius"/>
    </source>
</evidence>
<comment type="caution">
    <text evidence="6">The sequence shown here is derived from an EMBL/GenBank/DDBJ whole genome shotgun (WGS) entry which is preliminary data.</text>
</comment>
<dbReference type="PROSITE" id="PS50005">
    <property type="entry name" value="TPR"/>
    <property type="match status" value="1"/>
</dbReference>
<sequence length="587" mass="65679">MEKRANFLASRYESSQAEWGTGVVEMSGECSEKNLNSSGDVALGDFVFLVETEELRDGSGRPVHLRRQSSEVLSYLVHRLGETVSKDDLFENVWAKTAVTDDSLSQCIADIRRTLNDADHRIVQTLPKKGYRLVPNSLPSGEADVSVTSASVVRPGRLKLAAVSLIAVIVLALGTIWGLGRDRYASLDELPLPSKPSIAVLAFEDLSVGADTNYLSDAIAEGIIVDLSRYSELFVIARNSSFSFRDDTIEVGKISRALGVRYLLEGSQQKSGDRLRVTVQLIDAVEGQSLWSHVYNSDLGDVFAMQDEIVQRTVATVAQRVIHREGQKAIKSDEAKLTALLLNWKARQHLFSFTPEGNEKARLANLAAVEADPTQPYGYVGLTFVHINRYRWKWTDEDPVVELNAARNYARKAVQVAPEYYDAHTAMAYMHIQEGALEKSVARFRKALELNPNDTSAMAALAEALTYGGRAEEAEELMLRVVRLDPLHEDWIKWNLAWVQWHTRNCDDALETMNAMSEIPPMAYRVLAIIQMCRGDRREARKAVEQLMDFDPDYSLQDVLHNYEGKYVVGSDLQRVLNDLREAGLPE</sequence>
<dbReference type="RefSeq" id="WP_407593697.1">
    <property type="nucleotide sequence ID" value="NZ_JBHDIY010000002.1"/>
</dbReference>
<keyword evidence="7" id="KW-1185">Reference proteome</keyword>
<reference evidence="6 7" key="1">
    <citation type="submission" date="2024-08" db="EMBL/GenBank/DDBJ databases">
        <title>Tateyamaria sp. nov., isolated from marine algae.</title>
        <authorList>
            <person name="Choi B.J."/>
            <person name="Kim J.M."/>
            <person name="Lee J.K."/>
            <person name="Choi D.G."/>
            <person name="Bayburt H."/>
            <person name="Baek J.H."/>
            <person name="Han D.M."/>
            <person name="Jeon C.O."/>
        </authorList>
    </citation>
    <scope>NUCLEOTIDE SEQUENCE [LARGE SCALE GENOMIC DNA]</scope>
    <source>
        <strain evidence="6 7">KMU-156</strain>
    </source>
</reference>